<organism evidence="1 2">
    <name type="scientific">Emiliania huxleyi (strain CCMP1516)</name>
    <dbReference type="NCBI Taxonomy" id="280463"/>
    <lineage>
        <taxon>Eukaryota</taxon>
        <taxon>Haptista</taxon>
        <taxon>Haptophyta</taxon>
        <taxon>Prymnesiophyceae</taxon>
        <taxon>Isochrysidales</taxon>
        <taxon>Noelaerhabdaceae</taxon>
        <taxon>Emiliania</taxon>
    </lineage>
</organism>
<dbReference type="KEGG" id="ehx:EMIHUDRAFT_235547"/>
<dbReference type="AlphaFoldDB" id="A0A0D3JVM7"/>
<dbReference type="GeneID" id="17273106"/>
<reference evidence="2" key="1">
    <citation type="journal article" date="2013" name="Nature">
        <title>Pan genome of the phytoplankton Emiliania underpins its global distribution.</title>
        <authorList>
            <person name="Read B.A."/>
            <person name="Kegel J."/>
            <person name="Klute M.J."/>
            <person name="Kuo A."/>
            <person name="Lefebvre S.C."/>
            <person name="Maumus F."/>
            <person name="Mayer C."/>
            <person name="Miller J."/>
            <person name="Monier A."/>
            <person name="Salamov A."/>
            <person name="Young J."/>
            <person name="Aguilar M."/>
            <person name="Claverie J.M."/>
            <person name="Frickenhaus S."/>
            <person name="Gonzalez K."/>
            <person name="Herman E.K."/>
            <person name="Lin Y.C."/>
            <person name="Napier J."/>
            <person name="Ogata H."/>
            <person name="Sarno A.F."/>
            <person name="Shmutz J."/>
            <person name="Schroeder D."/>
            <person name="de Vargas C."/>
            <person name="Verret F."/>
            <person name="von Dassow P."/>
            <person name="Valentin K."/>
            <person name="Van de Peer Y."/>
            <person name="Wheeler G."/>
            <person name="Dacks J.B."/>
            <person name="Delwiche C.F."/>
            <person name="Dyhrman S.T."/>
            <person name="Glockner G."/>
            <person name="John U."/>
            <person name="Richards T."/>
            <person name="Worden A.Z."/>
            <person name="Zhang X."/>
            <person name="Grigoriev I.V."/>
            <person name="Allen A.E."/>
            <person name="Bidle K."/>
            <person name="Borodovsky M."/>
            <person name="Bowler C."/>
            <person name="Brownlee C."/>
            <person name="Cock J.M."/>
            <person name="Elias M."/>
            <person name="Gladyshev V.N."/>
            <person name="Groth M."/>
            <person name="Guda C."/>
            <person name="Hadaegh A."/>
            <person name="Iglesias-Rodriguez M.D."/>
            <person name="Jenkins J."/>
            <person name="Jones B.M."/>
            <person name="Lawson T."/>
            <person name="Leese F."/>
            <person name="Lindquist E."/>
            <person name="Lobanov A."/>
            <person name="Lomsadze A."/>
            <person name="Malik S.B."/>
            <person name="Marsh M.E."/>
            <person name="Mackinder L."/>
            <person name="Mock T."/>
            <person name="Mueller-Roeber B."/>
            <person name="Pagarete A."/>
            <person name="Parker M."/>
            <person name="Probert I."/>
            <person name="Quesneville H."/>
            <person name="Raines C."/>
            <person name="Rensing S.A."/>
            <person name="Riano-Pachon D.M."/>
            <person name="Richier S."/>
            <person name="Rokitta S."/>
            <person name="Shiraiwa Y."/>
            <person name="Soanes D.M."/>
            <person name="van der Giezen M."/>
            <person name="Wahlund T.M."/>
            <person name="Williams B."/>
            <person name="Wilson W."/>
            <person name="Wolfe G."/>
            <person name="Wurch L.L."/>
        </authorList>
    </citation>
    <scope>NUCLEOTIDE SEQUENCE</scope>
</reference>
<dbReference type="HOGENOM" id="CLU_1581460_0_0_1"/>
<evidence type="ECO:0000313" key="2">
    <source>
        <dbReference type="Proteomes" id="UP000013827"/>
    </source>
</evidence>
<sequence>MGLIDIAATKAANEWLFCSVPSCCSSGGCASTIRSTAHNNGIIIGIQLGEQDANEYCCISLRCCLGAKYTPSGVDQLPLFPTSLSGPADDLLCQVGLRNEIRSEHLCAANSNLCCIHMMVDLPEAGSDVPGHLCAVAGLRLDPKPVMLASPYPPEAQSILRSSSRPFAS</sequence>
<reference evidence="1" key="2">
    <citation type="submission" date="2024-10" db="UniProtKB">
        <authorList>
            <consortium name="EnsemblProtists"/>
        </authorList>
    </citation>
    <scope>IDENTIFICATION</scope>
</reference>
<proteinExistence type="predicted"/>
<dbReference type="PaxDb" id="2903-EOD27562"/>
<name>A0A0D3JVM7_EMIH1</name>
<protein>
    <submittedName>
        <fullName evidence="1">Uncharacterized protein</fullName>
    </submittedName>
</protein>
<dbReference type="RefSeq" id="XP_005779991.1">
    <property type="nucleotide sequence ID" value="XM_005779934.1"/>
</dbReference>
<accession>A0A0D3JVM7</accession>
<keyword evidence="2" id="KW-1185">Reference proteome</keyword>
<dbReference type="EnsemblProtists" id="EOD27562">
    <property type="protein sequence ID" value="EOD27562"/>
    <property type="gene ID" value="EMIHUDRAFT_235547"/>
</dbReference>
<dbReference type="Proteomes" id="UP000013827">
    <property type="component" value="Unassembled WGS sequence"/>
</dbReference>
<evidence type="ECO:0000313" key="1">
    <source>
        <dbReference type="EnsemblProtists" id="EOD27562"/>
    </source>
</evidence>